<keyword evidence="4" id="KW-1185">Reference proteome</keyword>
<evidence type="ECO:0000313" key="3">
    <source>
        <dbReference type="EMBL" id="SMQ72342.1"/>
    </source>
</evidence>
<feature type="short sequence motif" description="Histidine triad motif" evidence="1">
    <location>
        <begin position="121"/>
        <end position="125"/>
    </location>
</feature>
<dbReference type="SUPFAM" id="SSF54197">
    <property type="entry name" value="HIT-like"/>
    <property type="match status" value="1"/>
</dbReference>
<accession>A0ABY1REH0</accession>
<dbReference type="EMBL" id="FXWJ01000004">
    <property type="protein sequence ID" value="SMQ72342.1"/>
    <property type="molecule type" value="Genomic_DNA"/>
</dbReference>
<keyword evidence="3" id="KW-0378">Hydrolase</keyword>
<dbReference type="Proteomes" id="UP000194464">
    <property type="component" value="Unassembled WGS sequence"/>
</dbReference>
<name>A0ABY1REH0_9MICO</name>
<organism evidence="3 4">
    <name type="scientific">Plantibacter elymi</name>
    <name type="common">nom. nud.</name>
    <dbReference type="NCBI Taxonomy" id="199708"/>
    <lineage>
        <taxon>Bacteria</taxon>
        <taxon>Bacillati</taxon>
        <taxon>Actinomycetota</taxon>
        <taxon>Actinomycetes</taxon>
        <taxon>Micrococcales</taxon>
        <taxon>Microbacteriaceae</taxon>
        <taxon>Plantibacter</taxon>
    </lineage>
</organism>
<dbReference type="GO" id="GO:0016787">
    <property type="term" value="F:hydrolase activity"/>
    <property type="evidence" value="ECO:0007669"/>
    <property type="project" value="UniProtKB-KW"/>
</dbReference>
<sequence length="168" mass="20032">MPRAQYDEWLKSLPEELCTFCEWQDYQIVLASTNHWLWILNRSPYWKYHTMLIPRRHVVEMSDLSVVETGELFTIYAIAVDALRNFQSNLPEGERTGKYIFFWRFRSEVDAEVSDQRKLSHFHLHLAPDRERMFDPLLDKDAHEVDYIPLLNIAKRLPSQVNTIYNGS</sequence>
<dbReference type="PROSITE" id="PS51084">
    <property type="entry name" value="HIT_2"/>
    <property type="match status" value="1"/>
</dbReference>
<protein>
    <submittedName>
        <fullName evidence="3">Diadenosine tetraphosphate (Ap4A) hydrolase</fullName>
    </submittedName>
</protein>
<reference evidence="3 4" key="1">
    <citation type="submission" date="2017-04" db="EMBL/GenBank/DDBJ databases">
        <authorList>
            <person name="Varghese N."/>
            <person name="Submissions S."/>
        </authorList>
    </citation>
    <scope>NUCLEOTIDE SEQUENCE [LARGE SCALE GENOMIC DNA]</scope>
    <source>
        <strain evidence="3 4">VKM Ac-1784</strain>
    </source>
</reference>
<dbReference type="Gene3D" id="3.30.428.10">
    <property type="entry name" value="HIT-like"/>
    <property type="match status" value="1"/>
</dbReference>
<gene>
    <name evidence="3" type="ORF">SAMN06295909_2639</name>
</gene>
<proteinExistence type="predicted"/>
<comment type="caution">
    <text evidence="3">The sequence shown here is derived from an EMBL/GenBank/DDBJ whole genome shotgun (WGS) entry which is preliminary data.</text>
</comment>
<dbReference type="Pfam" id="PF01230">
    <property type="entry name" value="HIT"/>
    <property type="match status" value="1"/>
</dbReference>
<dbReference type="InterPro" id="IPR011146">
    <property type="entry name" value="HIT-like"/>
</dbReference>
<dbReference type="InterPro" id="IPR036265">
    <property type="entry name" value="HIT-like_sf"/>
</dbReference>
<feature type="domain" description="HIT" evidence="2">
    <location>
        <begin position="16"/>
        <end position="138"/>
    </location>
</feature>
<evidence type="ECO:0000313" key="4">
    <source>
        <dbReference type="Proteomes" id="UP000194464"/>
    </source>
</evidence>
<evidence type="ECO:0000259" key="2">
    <source>
        <dbReference type="PROSITE" id="PS51084"/>
    </source>
</evidence>
<evidence type="ECO:0000256" key="1">
    <source>
        <dbReference type="PROSITE-ProRule" id="PRU00464"/>
    </source>
</evidence>